<evidence type="ECO:0000259" key="1">
    <source>
        <dbReference type="Pfam" id="PF12770"/>
    </source>
</evidence>
<accession>A0AAD4Q8X7</accession>
<evidence type="ECO:0000313" key="2">
    <source>
        <dbReference type="EMBL" id="KAH8981067.1"/>
    </source>
</evidence>
<protein>
    <submittedName>
        <fullName evidence="2">CHAT domain-containing protein</fullName>
    </submittedName>
</protein>
<keyword evidence="3" id="KW-1185">Reference proteome</keyword>
<evidence type="ECO:0000313" key="3">
    <source>
        <dbReference type="Proteomes" id="UP001201163"/>
    </source>
</evidence>
<organism evidence="2 3">
    <name type="scientific">Lactarius akahatsu</name>
    <dbReference type="NCBI Taxonomy" id="416441"/>
    <lineage>
        <taxon>Eukaryota</taxon>
        <taxon>Fungi</taxon>
        <taxon>Dikarya</taxon>
        <taxon>Basidiomycota</taxon>
        <taxon>Agaricomycotina</taxon>
        <taxon>Agaricomycetes</taxon>
        <taxon>Russulales</taxon>
        <taxon>Russulaceae</taxon>
        <taxon>Lactarius</taxon>
    </lineage>
</organism>
<dbReference type="Pfam" id="PF12770">
    <property type="entry name" value="CHAT"/>
    <property type="match status" value="1"/>
</dbReference>
<dbReference type="AlphaFoldDB" id="A0AAD4Q8X7"/>
<dbReference type="Proteomes" id="UP001201163">
    <property type="component" value="Unassembled WGS sequence"/>
</dbReference>
<sequence>MNSMDPERFDSITDIDNDIANAQSSLSLYPRSDHTHIVGLHVLTISRFARYELLQEKEDLDKSIVHCTEAIFLLSFYRAGLYFNAIQLLFHLAFSLLRRFNESKRPEDVKSSLEYLWYLRGLPLESFDIPRNIVTKSLIEALTAGVKLDDGDVTWNINEMVTLCCELLAASNISANFPIAAFISLYSAVYTEFNRGRSIQSLDKVVECLRDAVRACPQGSHWHIGSFALAGSLFFRFEQAHSIDDYEEATALLGEILNTNQPVRCPDSMRNRAAELAILLSVSRLNIFDNPEYSEMTISRLRAELSSPFIDEPLRLRATEALAAQARNRFRHYGLAESLEEANSYISRVVDLSSSEGLGKSGIVLTEPENVGGAYTTTAILQKIQHLEGLLSNTPPGTLRHKFRLGELAEWHETKFSHTNDISDIEESIEYRRRALDATHSSDPWRVISLGFLRHILHFAFEKTGKIEYLNESIVLGYDILKLESAQRSRFNAIKCLVSSLITRSRFLRRAEDLHEAVRLMSIAIDDQYYAQEPDRFRLSCGWAVLARLIRHPSVLTAYKSAMSLMGKFLSFAPTVSIQHTRLVAIDEYCRTMPLDYASCQFNLGRFEEAVETLEQGRALLWSEMRGLRTPMAQFFKEHSPLAKRFAEINQELEAMTVSITPSGRMEMEDGVPQDRDWTDPFDPRLPESAGFLKAPSFTSLRSAASRGPVVLINHCEWRSDILIIFHKSLPCTIPIANDFYDRANQLRDELAKARKHGLDSGKYQETLCSVLKGLYELVGVPVIKRLRLLGVPEQSRIWWCPTSVFCSLPLHAMGPIPSNDTSERYFSDLYIPSYTPSLSALIESRKASPQMLEKPSLLLVAQPDDSLPGVKGEIKVIRKLEERVTAIELVSREATPASVIKGLRGSRLAHFACHGVLETGKPFEASFKLHGGSRLTLLDIVRSRLPDAEFAFLSCCHAAEITEESIADEALHLTAAMQYCGFRSVVGTMWEMADTDGRDLAKSFYKSLLSSEEASVPYYERSARALRDATQKLRGKRGISLERWVNFVHYGA</sequence>
<dbReference type="EMBL" id="JAKELL010000123">
    <property type="protein sequence ID" value="KAH8981067.1"/>
    <property type="molecule type" value="Genomic_DNA"/>
</dbReference>
<feature type="domain" description="CHAT" evidence="1">
    <location>
        <begin position="772"/>
        <end position="1052"/>
    </location>
</feature>
<proteinExistence type="predicted"/>
<gene>
    <name evidence="2" type="ORF">EDB92DRAFT_2118231</name>
</gene>
<name>A0AAD4Q8X7_9AGAM</name>
<comment type="caution">
    <text evidence="2">The sequence shown here is derived from an EMBL/GenBank/DDBJ whole genome shotgun (WGS) entry which is preliminary data.</text>
</comment>
<reference evidence="2" key="1">
    <citation type="submission" date="2022-01" db="EMBL/GenBank/DDBJ databases">
        <title>Comparative genomics reveals a dynamic genome evolution in the ectomycorrhizal milk-cap (Lactarius) mushrooms.</title>
        <authorList>
            <consortium name="DOE Joint Genome Institute"/>
            <person name="Lebreton A."/>
            <person name="Tang N."/>
            <person name="Kuo A."/>
            <person name="LaButti K."/>
            <person name="Drula E."/>
            <person name="Barry K."/>
            <person name="Clum A."/>
            <person name="Lipzen A."/>
            <person name="Mousain D."/>
            <person name="Ng V."/>
            <person name="Wang R."/>
            <person name="Wang X."/>
            <person name="Dai Y."/>
            <person name="Henrissat B."/>
            <person name="Grigoriev I.V."/>
            <person name="Guerin-Laguette A."/>
            <person name="Yu F."/>
            <person name="Martin F.M."/>
        </authorList>
    </citation>
    <scope>NUCLEOTIDE SEQUENCE</scope>
    <source>
        <strain evidence="2">QP</strain>
    </source>
</reference>
<dbReference type="InterPro" id="IPR024983">
    <property type="entry name" value="CHAT_dom"/>
</dbReference>